<protein>
    <submittedName>
        <fullName evidence="1">Uncharacterized protein</fullName>
    </submittedName>
</protein>
<evidence type="ECO:0000313" key="2">
    <source>
        <dbReference type="Proteomes" id="UP000823775"/>
    </source>
</evidence>
<dbReference type="EMBL" id="JACEIK010006690">
    <property type="protein sequence ID" value="MCE2056142.1"/>
    <property type="molecule type" value="Genomic_DNA"/>
</dbReference>
<reference evidence="1 2" key="1">
    <citation type="journal article" date="2021" name="BMC Genomics">
        <title>Datura genome reveals duplications of psychoactive alkaloid biosynthetic genes and high mutation rate following tissue culture.</title>
        <authorList>
            <person name="Rajewski A."/>
            <person name="Carter-House D."/>
            <person name="Stajich J."/>
            <person name="Litt A."/>
        </authorList>
    </citation>
    <scope>NUCLEOTIDE SEQUENCE [LARGE SCALE GENOMIC DNA]</scope>
    <source>
        <strain evidence="1">AR-01</strain>
    </source>
</reference>
<keyword evidence="2" id="KW-1185">Reference proteome</keyword>
<proteinExistence type="predicted"/>
<feature type="non-terminal residue" evidence="1">
    <location>
        <position position="199"/>
    </location>
</feature>
<dbReference type="Proteomes" id="UP000823775">
    <property type="component" value="Unassembled WGS sequence"/>
</dbReference>
<sequence length="199" mass="23020">MITHESTKEDTTLTPSNADMEDIQWEVEESIFKKTLEGILLNFDGAYARAAVQAQEGSRKLEEKEGFCASPAKRRCQPMKHRRNESQTKVTHSLTLVSIVDLRRTSELQMKTCYVNLEEKWSINAEALFEVGSLNDNFPDIYDQFQIRDWEPFTMPLDPYFPELVRKFDASYRANYPLFRPMDRAVRAKGVITLATDVL</sequence>
<gene>
    <name evidence="1" type="ORF">HAX54_044116</name>
</gene>
<name>A0ABS8W2C4_DATST</name>
<accession>A0ABS8W2C4</accession>
<evidence type="ECO:0000313" key="1">
    <source>
        <dbReference type="EMBL" id="MCE2056142.1"/>
    </source>
</evidence>
<organism evidence="1 2">
    <name type="scientific">Datura stramonium</name>
    <name type="common">Jimsonweed</name>
    <name type="synonym">Common thornapple</name>
    <dbReference type="NCBI Taxonomy" id="4076"/>
    <lineage>
        <taxon>Eukaryota</taxon>
        <taxon>Viridiplantae</taxon>
        <taxon>Streptophyta</taxon>
        <taxon>Embryophyta</taxon>
        <taxon>Tracheophyta</taxon>
        <taxon>Spermatophyta</taxon>
        <taxon>Magnoliopsida</taxon>
        <taxon>eudicotyledons</taxon>
        <taxon>Gunneridae</taxon>
        <taxon>Pentapetalae</taxon>
        <taxon>asterids</taxon>
        <taxon>lamiids</taxon>
        <taxon>Solanales</taxon>
        <taxon>Solanaceae</taxon>
        <taxon>Solanoideae</taxon>
        <taxon>Datureae</taxon>
        <taxon>Datura</taxon>
    </lineage>
</organism>
<comment type="caution">
    <text evidence="1">The sequence shown here is derived from an EMBL/GenBank/DDBJ whole genome shotgun (WGS) entry which is preliminary data.</text>
</comment>